<proteinExistence type="predicted"/>
<sequence length="657" mass="73472">MRQNRLKSLPTTKLSLAIGFGVLVSPAIACAPVESIPFRGAAVPDWYEAHRIHAHSRISPLAYARYKKNAQRRAQKGKPAYPPRIQTWLEAYRKAGAGFKKLGAPAFTRHIKTQDEDPIWPSAVPVDAQGRPQLRQVKNQVQPMVTEAHAAGRKFLAYYWDVSDTRMFKLNPEWGCKTVNGAPAGHKAKGQYLDISSPFGDVVAQRLQELQRYGADGVYLDFRHYPPEGCYGTALESSFRQANPRLARRKRTFPTYQEALKQFQAKAMAKVMNEWSEQFRNDPNFAFIVSTTSLPTLVNPEMTADLARAGIPKTEYHVATRHGINLRLFRNHPDLLLNKPSDAVQMALGWNLLRTISGASPHVWINGVPTYEQLFSAVGAVVTHGGVANVDVDELNITAAVNRRGATPRDVLEKIFALDQQLGPLFEGAAPVRRVAVHFSETSRNKRSLRKRWIDVAGPVTEVFELLLDKQIPTAVIDDRILAEGDLSVYQHIISPTVSELSEQQQKNIDRHNVKLLSIEAPPAFNRTRRYRKALTPVFKDPAMTPVKIEALPEGYQAVLWSAPKKQKTLLSIISPSFSQVQTQTLAHPLSTQGIKSLPSTRSQPVSIEIDWQQLGYSNQTICATDGLTGQSLGRPRQRMKVDLKAQWHLLSFEPCS</sequence>
<comment type="caution">
    <text evidence="1">The sequence shown here is derived from an EMBL/GenBank/DDBJ whole genome shotgun (WGS) entry which is preliminary data.</text>
</comment>
<dbReference type="OrthoDB" id="100605at2"/>
<protein>
    <submittedName>
        <fullName evidence="1">Uncharacterized protein</fullName>
    </submittedName>
</protein>
<dbReference type="EMBL" id="PQWO01000003">
    <property type="protein sequence ID" value="PZD74093.1"/>
    <property type="molecule type" value="Genomic_DNA"/>
</dbReference>
<gene>
    <name evidence="1" type="ORF">C1752_01480</name>
</gene>
<reference evidence="1 2" key="1">
    <citation type="journal article" date="2018" name="Sci. Rep.">
        <title>A novel species of the marine cyanobacterium Acaryochloris with a unique pigment content and lifestyle.</title>
        <authorList>
            <person name="Partensky F."/>
            <person name="Six C."/>
            <person name="Ratin M."/>
            <person name="Garczarek L."/>
            <person name="Vaulot D."/>
            <person name="Probert I."/>
            <person name="Calteau A."/>
            <person name="Gourvil P."/>
            <person name="Marie D."/>
            <person name="Grebert T."/>
            <person name="Bouchier C."/>
            <person name="Le Panse S."/>
            <person name="Gachenot M."/>
            <person name="Rodriguez F."/>
            <person name="Garrido J.L."/>
        </authorList>
    </citation>
    <scope>NUCLEOTIDE SEQUENCE [LARGE SCALE GENOMIC DNA]</scope>
    <source>
        <strain evidence="1 2">RCC1774</strain>
    </source>
</reference>
<organism evidence="1 2">
    <name type="scientific">Acaryochloris thomasi RCC1774</name>
    <dbReference type="NCBI Taxonomy" id="1764569"/>
    <lineage>
        <taxon>Bacteria</taxon>
        <taxon>Bacillati</taxon>
        <taxon>Cyanobacteriota</taxon>
        <taxon>Cyanophyceae</taxon>
        <taxon>Acaryochloridales</taxon>
        <taxon>Acaryochloridaceae</taxon>
        <taxon>Acaryochloris</taxon>
        <taxon>Acaryochloris thomasi</taxon>
    </lineage>
</organism>
<dbReference type="RefSeq" id="WP_110985433.1">
    <property type="nucleotide sequence ID" value="NZ_CAWNWM010000003.1"/>
</dbReference>
<accession>A0A2W1JL18</accession>
<keyword evidence="2" id="KW-1185">Reference proteome</keyword>
<dbReference type="Proteomes" id="UP000248857">
    <property type="component" value="Unassembled WGS sequence"/>
</dbReference>
<name>A0A2W1JL18_9CYAN</name>
<evidence type="ECO:0000313" key="2">
    <source>
        <dbReference type="Proteomes" id="UP000248857"/>
    </source>
</evidence>
<dbReference type="AlphaFoldDB" id="A0A2W1JL18"/>
<evidence type="ECO:0000313" key="1">
    <source>
        <dbReference type="EMBL" id="PZD74093.1"/>
    </source>
</evidence>